<evidence type="ECO:0000256" key="1">
    <source>
        <dbReference type="ARBA" id="ARBA00009981"/>
    </source>
</evidence>
<gene>
    <name evidence="2" type="ORF">ACFPN2_21595</name>
</gene>
<dbReference type="EMBL" id="JBHSDU010000010">
    <property type="protein sequence ID" value="MFC4311694.1"/>
    <property type="molecule type" value="Genomic_DNA"/>
</dbReference>
<dbReference type="RefSeq" id="WP_380600458.1">
    <property type="nucleotide sequence ID" value="NZ_JBHSDU010000010.1"/>
</dbReference>
<comment type="similarity">
    <text evidence="1">Belongs to the phD/YefM antitoxin family.</text>
</comment>
<keyword evidence="3" id="KW-1185">Reference proteome</keyword>
<dbReference type="Proteomes" id="UP001595904">
    <property type="component" value="Unassembled WGS sequence"/>
</dbReference>
<dbReference type="Gene3D" id="3.40.1620.10">
    <property type="entry name" value="YefM-like domain"/>
    <property type="match status" value="1"/>
</dbReference>
<evidence type="ECO:0000313" key="3">
    <source>
        <dbReference type="Proteomes" id="UP001595904"/>
    </source>
</evidence>
<reference evidence="3" key="1">
    <citation type="journal article" date="2019" name="Int. J. Syst. Evol. Microbiol.">
        <title>The Global Catalogue of Microorganisms (GCM) 10K type strain sequencing project: providing services to taxonomists for standard genome sequencing and annotation.</title>
        <authorList>
            <consortium name="The Broad Institute Genomics Platform"/>
            <consortium name="The Broad Institute Genome Sequencing Center for Infectious Disease"/>
            <person name="Wu L."/>
            <person name="Ma J."/>
        </authorList>
    </citation>
    <scope>NUCLEOTIDE SEQUENCE [LARGE SCALE GENOMIC DNA]</scope>
    <source>
        <strain evidence="3">CGMCC 1.10759</strain>
    </source>
</reference>
<name>A0ABV8SZD0_9GAMM</name>
<dbReference type="SUPFAM" id="SSF143120">
    <property type="entry name" value="YefM-like"/>
    <property type="match status" value="1"/>
</dbReference>
<sequence length="113" mass="12566">MMLPIASLLAKDRDRVDIHDAAGVKLIERIIGRGEMRTIDIHEAKANLCRLVEQAAQGQSFMIATYGRPRVMVIGLDSIEAGHLRCHGLLERCVTVAKVIDPRDETETEQLFG</sequence>
<evidence type="ECO:0000313" key="2">
    <source>
        <dbReference type="EMBL" id="MFC4311694.1"/>
    </source>
</evidence>
<organism evidence="2 3">
    <name type="scientific">Steroidobacter flavus</name>
    <dbReference type="NCBI Taxonomy" id="1842136"/>
    <lineage>
        <taxon>Bacteria</taxon>
        <taxon>Pseudomonadati</taxon>
        <taxon>Pseudomonadota</taxon>
        <taxon>Gammaproteobacteria</taxon>
        <taxon>Steroidobacterales</taxon>
        <taxon>Steroidobacteraceae</taxon>
        <taxon>Steroidobacter</taxon>
    </lineage>
</organism>
<proteinExistence type="inferred from homology"/>
<accession>A0ABV8SZD0</accession>
<comment type="caution">
    <text evidence="2">The sequence shown here is derived from an EMBL/GenBank/DDBJ whole genome shotgun (WGS) entry which is preliminary data.</text>
</comment>
<protein>
    <submittedName>
        <fullName evidence="2">Type II toxin-antitoxin system Phd/YefM family antitoxin</fullName>
    </submittedName>
</protein>
<dbReference type="InterPro" id="IPR036165">
    <property type="entry name" value="YefM-like_sf"/>
</dbReference>